<evidence type="ECO:0000313" key="1">
    <source>
        <dbReference type="EMBL" id="AUX33197.1"/>
    </source>
</evidence>
<organism evidence="1 2">
    <name type="scientific">Sorangium cellulosum</name>
    <name type="common">Polyangium cellulosum</name>
    <dbReference type="NCBI Taxonomy" id="56"/>
    <lineage>
        <taxon>Bacteria</taxon>
        <taxon>Pseudomonadati</taxon>
        <taxon>Myxococcota</taxon>
        <taxon>Polyangia</taxon>
        <taxon>Polyangiales</taxon>
        <taxon>Polyangiaceae</taxon>
        <taxon>Sorangium</taxon>
    </lineage>
</organism>
<evidence type="ECO:0000313" key="2">
    <source>
        <dbReference type="Proteomes" id="UP000295497"/>
    </source>
</evidence>
<protein>
    <submittedName>
        <fullName evidence="1">Uncharacterized protein</fullName>
    </submittedName>
</protein>
<name>A0A4P2QS94_SORCE</name>
<sequence length="210" mass="22595">MRSIIAALVVGVAMAVGCKAIPDGDDLDRLQDQVASLPTGLKAALSQWAANRIAYGYCLNHRGNNLGGLFCVDGKAKDGEYIPVPMEEMLLCLNRNLTTTYKECLDLIVRDINRIRGDQFGCEWSWFEPDMDPAKIPPEMDAKRITDEQIRDALLGPPPPVEIQLLLMGVPGFVGPGGVLCPQGVDWACVDNPLDDAPPSTSASSGGGDR</sequence>
<dbReference type="EMBL" id="CP012672">
    <property type="protein sequence ID" value="AUX33197.1"/>
    <property type="molecule type" value="Genomic_DNA"/>
</dbReference>
<accession>A0A4P2QS94</accession>
<dbReference type="AlphaFoldDB" id="A0A4P2QS94"/>
<dbReference type="PROSITE" id="PS51257">
    <property type="entry name" value="PROKAR_LIPOPROTEIN"/>
    <property type="match status" value="1"/>
</dbReference>
<gene>
    <name evidence="1" type="ORF">SOCE836_053510</name>
</gene>
<proteinExistence type="predicted"/>
<dbReference type="Proteomes" id="UP000295497">
    <property type="component" value="Chromosome"/>
</dbReference>
<dbReference type="RefSeq" id="WP_129576659.1">
    <property type="nucleotide sequence ID" value="NZ_CP012672.1"/>
</dbReference>
<reference evidence="1 2" key="1">
    <citation type="submission" date="2015-09" db="EMBL/GenBank/DDBJ databases">
        <title>Sorangium comparison.</title>
        <authorList>
            <person name="Zaburannyi N."/>
            <person name="Bunk B."/>
            <person name="Overmann J."/>
            <person name="Mueller R."/>
        </authorList>
    </citation>
    <scope>NUCLEOTIDE SEQUENCE [LARGE SCALE GENOMIC DNA]</scope>
    <source>
        <strain evidence="1 2">So ce836</strain>
    </source>
</reference>